<evidence type="ECO:0000313" key="1">
    <source>
        <dbReference type="EMBL" id="URI11425.1"/>
    </source>
</evidence>
<dbReference type="EMBL" id="CP097636">
    <property type="protein sequence ID" value="URI11425.1"/>
    <property type="molecule type" value="Genomic_DNA"/>
</dbReference>
<dbReference type="RefSeq" id="WP_250199620.1">
    <property type="nucleotide sequence ID" value="NZ_CP097636.1"/>
</dbReference>
<keyword evidence="2" id="KW-1185">Reference proteome</keyword>
<gene>
    <name evidence="1" type="ORF">MW290_21005</name>
</gene>
<evidence type="ECO:0000313" key="2">
    <source>
        <dbReference type="Proteomes" id="UP001056201"/>
    </source>
</evidence>
<dbReference type="Proteomes" id="UP001056201">
    <property type="component" value="Chromosome 2"/>
</dbReference>
<reference evidence="1" key="1">
    <citation type="submission" date="2022-05" db="EMBL/GenBank/DDBJ databases">
        <title>An RpoN-dependent PEP-CTERM gene is involved in floc formation of an Aquincola tertiaricarbonis strain.</title>
        <authorList>
            <person name="Qiu D."/>
            <person name="Xia M."/>
        </authorList>
    </citation>
    <scope>NUCLEOTIDE SEQUENCE</scope>
    <source>
        <strain evidence="1">RN12</strain>
    </source>
</reference>
<proteinExistence type="predicted"/>
<accession>A0ABY4SFR2</accession>
<protein>
    <submittedName>
        <fullName evidence="1">Uncharacterized protein</fullName>
    </submittedName>
</protein>
<name>A0ABY4SFR2_AQUTE</name>
<sequence>MKAADNALLPLFAAWLKRQEAVGRLPWCSQPEAGHLVLAGNCIGVRAARMPGSDDPESDVLDFSAAAAAASVDHHCAVLLPSALLAFVASAAGIPAGWVGSVRNVSQALAPLLSCGAVRAWRSDERPLSGMPLVPVLLFSQLQPQAYVVRLHGPGSIAAWAHAGVGAAAGRSMLAEGLD</sequence>
<organism evidence="1 2">
    <name type="scientific">Aquincola tertiaricarbonis</name>
    <dbReference type="NCBI Taxonomy" id="391953"/>
    <lineage>
        <taxon>Bacteria</taxon>
        <taxon>Pseudomonadati</taxon>
        <taxon>Pseudomonadota</taxon>
        <taxon>Betaproteobacteria</taxon>
        <taxon>Burkholderiales</taxon>
        <taxon>Sphaerotilaceae</taxon>
        <taxon>Aquincola</taxon>
    </lineage>
</organism>